<feature type="region of interest" description="Disordered" evidence="1">
    <location>
        <begin position="80"/>
        <end position="100"/>
    </location>
</feature>
<feature type="chain" id="PRO_5009643907" evidence="3">
    <location>
        <begin position="27"/>
        <end position="100"/>
    </location>
</feature>
<dbReference type="STRING" id="1428644.BIV57_03590"/>
<dbReference type="Proteomes" id="UP000243342">
    <property type="component" value="Unassembled WGS sequence"/>
</dbReference>
<evidence type="ECO:0000256" key="3">
    <source>
        <dbReference type="SAM" id="SignalP"/>
    </source>
</evidence>
<accession>A0A1J7BZC4</accession>
<gene>
    <name evidence="4" type="ORF">BIV57_03590</name>
</gene>
<evidence type="ECO:0000313" key="4">
    <source>
        <dbReference type="EMBL" id="OIV38833.1"/>
    </source>
</evidence>
<feature type="compositionally biased region" description="Acidic residues" evidence="1">
    <location>
        <begin position="80"/>
        <end position="90"/>
    </location>
</feature>
<keyword evidence="2" id="KW-0812">Transmembrane</keyword>
<keyword evidence="2" id="KW-1133">Transmembrane helix</keyword>
<keyword evidence="5" id="KW-1185">Reference proteome</keyword>
<evidence type="ECO:0000313" key="5">
    <source>
        <dbReference type="Proteomes" id="UP000243342"/>
    </source>
</evidence>
<comment type="caution">
    <text evidence="4">The sequence shown here is derived from an EMBL/GenBank/DDBJ whole genome shotgun (WGS) entry which is preliminary data.</text>
</comment>
<dbReference type="PROSITE" id="PS51257">
    <property type="entry name" value="PROKAR_LIPOPROTEIN"/>
    <property type="match status" value="1"/>
</dbReference>
<feature type="transmembrane region" description="Helical" evidence="2">
    <location>
        <begin position="50"/>
        <end position="70"/>
    </location>
</feature>
<protein>
    <submittedName>
        <fullName evidence="4">Uncharacterized protein</fullName>
    </submittedName>
</protein>
<keyword evidence="2" id="KW-0472">Membrane</keyword>
<evidence type="ECO:0000256" key="1">
    <source>
        <dbReference type="SAM" id="MobiDB-lite"/>
    </source>
</evidence>
<feature type="signal peptide" evidence="3">
    <location>
        <begin position="1"/>
        <end position="26"/>
    </location>
</feature>
<keyword evidence="3" id="KW-0732">Signal</keyword>
<organism evidence="4 5">
    <name type="scientific">Mangrovactinospora gilvigrisea</name>
    <dbReference type="NCBI Taxonomy" id="1428644"/>
    <lineage>
        <taxon>Bacteria</taxon>
        <taxon>Bacillati</taxon>
        <taxon>Actinomycetota</taxon>
        <taxon>Actinomycetes</taxon>
        <taxon>Kitasatosporales</taxon>
        <taxon>Streptomycetaceae</taxon>
        <taxon>Mangrovactinospora</taxon>
    </lineage>
</organism>
<dbReference type="RefSeq" id="WP_071655166.1">
    <property type="nucleotide sequence ID" value="NZ_MLCF01000011.1"/>
</dbReference>
<dbReference type="AlphaFoldDB" id="A0A1J7BZC4"/>
<sequence>MPTRPPLTATALGVALLLALACGAGATGLAAYATDVPVLAETGFDRRPYVIGGAVFLVVGAAALGLALWAHHRAALQAEGAEDWPDDGDDAPQGRGELHE</sequence>
<proteinExistence type="predicted"/>
<name>A0A1J7BZC4_9ACTN</name>
<dbReference type="EMBL" id="MLCF01000011">
    <property type="protein sequence ID" value="OIV38833.1"/>
    <property type="molecule type" value="Genomic_DNA"/>
</dbReference>
<evidence type="ECO:0000256" key="2">
    <source>
        <dbReference type="SAM" id="Phobius"/>
    </source>
</evidence>
<reference evidence="4 5" key="1">
    <citation type="submission" date="2016-10" db="EMBL/GenBank/DDBJ databases">
        <title>Genome sequence of Streptomyces gilvigriseus MUSC 26.</title>
        <authorList>
            <person name="Lee L.-H."/>
            <person name="Ser H.-L."/>
        </authorList>
    </citation>
    <scope>NUCLEOTIDE SEQUENCE [LARGE SCALE GENOMIC DNA]</scope>
    <source>
        <strain evidence="4 5">MUSC 26</strain>
    </source>
</reference>